<dbReference type="RefSeq" id="WP_194452294.1">
    <property type="nucleotide sequence ID" value="NZ_CP063849.1"/>
</dbReference>
<reference evidence="1 2" key="1">
    <citation type="submission" date="2020-10" db="EMBL/GenBank/DDBJ databases">
        <title>Complete genome sequence of Paludibaculum fermentans P105T, a facultatively anaerobic acidobacterium capable of dissimilatory Fe(III) reduction.</title>
        <authorList>
            <person name="Dedysh S.N."/>
            <person name="Beletsky A.V."/>
            <person name="Kulichevskaya I.S."/>
            <person name="Mardanov A.V."/>
            <person name="Ravin N.V."/>
        </authorList>
    </citation>
    <scope>NUCLEOTIDE SEQUENCE [LARGE SCALE GENOMIC DNA]</scope>
    <source>
        <strain evidence="1 2">P105</strain>
    </source>
</reference>
<dbReference type="EMBL" id="CP063849">
    <property type="protein sequence ID" value="QOY90634.1"/>
    <property type="molecule type" value="Genomic_DNA"/>
</dbReference>
<dbReference type="Proteomes" id="UP000593892">
    <property type="component" value="Chromosome"/>
</dbReference>
<dbReference type="AlphaFoldDB" id="A0A7S7NVM6"/>
<dbReference type="KEGG" id="pfer:IRI77_11995"/>
<keyword evidence="2" id="KW-1185">Reference proteome</keyword>
<proteinExistence type="predicted"/>
<dbReference type="GO" id="GO:0005975">
    <property type="term" value="P:carbohydrate metabolic process"/>
    <property type="evidence" value="ECO:0007669"/>
    <property type="project" value="InterPro"/>
</dbReference>
<name>A0A7S7NVM6_PALFE</name>
<dbReference type="SUPFAM" id="SSF48208">
    <property type="entry name" value="Six-hairpin glycosidases"/>
    <property type="match status" value="1"/>
</dbReference>
<evidence type="ECO:0000313" key="2">
    <source>
        <dbReference type="Proteomes" id="UP000593892"/>
    </source>
</evidence>
<gene>
    <name evidence="1" type="ORF">IRI77_11995</name>
</gene>
<sequence>MRYAVGLLLLVLPELLFGADAGKDLTELRRQARGNAVHYDADLAAAQRLLHAWLKHADPKTLLLPDRLNRPERLYTPHNSGADLYPYLILTSRLTDPALYRGRMMEMLRNEVRYTNAKAAVPANLDLNTGKLGAPSLFGAGEYAKDGLITVTEYLGRTPWTDRMIDMVADAMEQAPVVSDFGLLPASDSELNGDYLQVMPRLYLMTGDVRFLEWGRRIADAYVHEVLPGNHGLPSMDWNFQKHTGDSKLKLRDHGNEMIVGLLLQFALETQLGAARASRYQPVLARMLDRVLASANEDGLLYNAIDTKTLEPTDRKLSDNWGYVYGAVYDYYQITGETKYREAVRRVLSNLGKYRNWCWEPSGVAKDAKLGSFDGYADSIESAIYLVNREPVPAALEWIDSEMKVMLAMQRPDGHVEDWYGEGNFNRTVLLHALMKSRGVRASQWTAGLQVGAAERDGVVALFLSKPARIEFDFARHRRVLNFQKNYVRLNEFPEWFTVDENSLYTLVPAGGGAELVRLGSELIAGIELSAGDWTIRRYSE</sequence>
<evidence type="ECO:0000313" key="1">
    <source>
        <dbReference type="EMBL" id="QOY90634.1"/>
    </source>
</evidence>
<protein>
    <submittedName>
        <fullName evidence="1">Uncharacterized protein</fullName>
    </submittedName>
</protein>
<organism evidence="1 2">
    <name type="scientific">Paludibaculum fermentans</name>
    <dbReference type="NCBI Taxonomy" id="1473598"/>
    <lineage>
        <taxon>Bacteria</taxon>
        <taxon>Pseudomonadati</taxon>
        <taxon>Acidobacteriota</taxon>
        <taxon>Terriglobia</taxon>
        <taxon>Bryobacterales</taxon>
        <taxon>Bryobacteraceae</taxon>
        <taxon>Paludibaculum</taxon>
    </lineage>
</organism>
<dbReference type="InterPro" id="IPR008928">
    <property type="entry name" value="6-hairpin_glycosidase_sf"/>
</dbReference>
<dbReference type="Gene3D" id="1.50.10.20">
    <property type="match status" value="1"/>
</dbReference>
<accession>A0A7S7NVM6</accession>